<dbReference type="InParanoid" id="G7E1D5"/>
<dbReference type="InterPro" id="IPR012469">
    <property type="entry name" value="DUF1688"/>
</dbReference>
<dbReference type="AlphaFoldDB" id="G7E1D5"/>
<proteinExistence type="predicted"/>
<dbReference type="HOGENOM" id="CLU_026445_1_0_1"/>
<evidence type="ECO:0008006" key="3">
    <source>
        <dbReference type="Google" id="ProtNLM"/>
    </source>
</evidence>
<reference evidence="1 2" key="1">
    <citation type="journal article" date="2011" name="J. Gen. Appl. Microbiol.">
        <title>Draft genome sequencing of the enigmatic basidiomycete Mixia osmundae.</title>
        <authorList>
            <person name="Nishida H."/>
            <person name="Nagatsuka Y."/>
            <person name="Sugiyama J."/>
        </authorList>
    </citation>
    <scope>NUCLEOTIDE SEQUENCE [LARGE SCALE GENOMIC DNA]</scope>
    <source>
        <strain evidence="2">CBS 9802 / IAM 14324 / JCM 22182 / KY 12970</strain>
    </source>
</reference>
<gene>
    <name evidence="1" type="primary">Mo03316</name>
    <name evidence="1" type="ORF">E5Q_03316</name>
</gene>
<accession>G7E1D5</accession>
<comment type="caution">
    <text evidence="1">The sequence shown here is derived from an EMBL/GenBank/DDBJ whole genome shotgun (WGS) entry which is preliminary data.</text>
</comment>
<evidence type="ECO:0000313" key="2">
    <source>
        <dbReference type="Proteomes" id="UP000009131"/>
    </source>
</evidence>
<sequence length="456" mass="50256">MAHQHPSSSDDPAVYFTTLPAIRERCRAVFDIASANRLQYWNVDLSQQDAIVDFCCALIERDYGNKYASIPPHGRMRHFVGDRLTPLLERWQDQGRLEACRKIVDLLVVSVLLDAGAGSQWTYRPKQGTEAERINGIGRSEGLAVASLEMFEQGTFSGKPDDPYRVDALGLSKISTDVISQGLQVNDENCMTGIEGRANVLVRLGQVLLDPENQEYFRNRENVPGQLGLRPGNLIDYLLSHPEAKQMPSATSLPISLPVSALWTIITQGLGGVWPASRTKIDGKAIGDVWPCESLRKRVDSDTAALVPFHKLSQWLCYSLQEAMQSILGWQFEGTEHQTGLPEYRNGGLLVDFGLLTIKPEAVLQSLDKPVPSELPRPLDLPPLPASHSAIVEFRAVTVIMLDRIAEAIRAKLGTKLSLAQVLEAATWKAGREIAKQKRPPVGGPPLAIELDGTIF</sequence>
<organism evidence="1 2">
    <name type="scientific">Mixia osmundae (strain CBS 9802 / IAM 14324 / JCM 22182 / KY 12970)</name>
    <dbReference type="NCBI Taxonomy" id="764103"/>
    <lineage>
        <taxon>Eukaryota</taxon>
        <taxon>Fungi</taxon>
        <taxon>Dikarya</taxon>
        <taxon>Basidiomycota</taxon>
        <taxon>Pucciniomycotina</taxon>
        <taxon>Mixiomycetes</taxon>
        <taxon>Mixiales</taxon>
        <taxon>Mixiaceae</taxon>
        <taxon>Mixia</taxon>
    </lineage>
</organism>
<protein>
    <recommendedName>
        <fullName evidence="3">Uracil catabolism protein 4</fullName>
    </recommendedName>
</protein>
<dbReference type="EMBL" id="BABT02000106">
    <property type="protein sequence ID" value="GAA96645.1"/>
    <property type="molecule type" value="Genomic_DNA"/>
</dbReference>
<dbReference type="PANTHER" id="PTHR31687">
    <property type="match status" value="1"/>
</dbReference>
<dbReference type="OrthoDB" id="2153176at2759"/>
<evidence type="ECO:0000313" key="1">
    <source>
        <dbReference type="EMBL" id="GAA96645.1"/>
    </source>
</evidence>
<dbReference type="Proteomes" id="UP000009131">
    <property type="component" value="Unassembled WGS sequence"/>
</dbReference>
<name>G7E1D5_MIXOS</name>
<keyword evidence="2" id="KW-1185">Reference proteome</keyword>
<dbReference type="PANTHER" id="PTHR31687:SF3">
    <property type="entry name" value="PROTEIN URG3"/>
    <property type="match status" value="1"/>
</dbReference>
<dbReference type="STRING" id="764103.G7E1D5"/>
<dbReference type="Pfam" id="PF07958">
    <property type="entry name" value="DUF1688"/>
    <property type="match status" value="1"/>
</dbReference>
<dbReference type="eggNOG" id="ENOG502QR4F">
    <property type="taxonomic scope" value="Eukaryota"/>
</dbReference>
<reference evidence="1 2" key="2">
    <citation type="journal article" date="2012" name="Open Biol.">
        <title>Characteristics of nucleosomes and linker DNA regions on the genome of the basidiomycete Mixia osmundae revealed by mono- and dinucleosome mapping.</title>
        <authorList>
            <person name="Nishida H."/>
            <person name="Kondo S."/>
            <person name="Matsumoto T."/>
            <person name="Suzuki Y."/>
            <person name="Yoshikawa H."/>
            <person name="Taylor T.D."/>
            <person name="Sugiyama J."/>
        </authorList>
    </citation>
    <scope>NUCLEOTIDE SEQUENCE [LARGE SCALE GENOMIC DNA]</scope>
    <source>
        <strain evidence="2">CBS 9802 / IAM 14324 / JCM 22182 / KY 12970</strain>
    </source>
</reference>